<gene>
    <name evidence="1" type="ORF">HCR_00300</name>
</gene>
<reference evidence="1 2" key="1">
    <citation type="submission" date="2023-03" db="EMBL/GenBank/DDBJ databases">
        <title>Description of Hydrogenimonas sp. ISO32.</title>
        <authorList>
            <person name="Mino S."/>
            <person name="Fukazawa S."/>
            <person name="Sawabe T."/>
        </authorList>
    </citation>
    <scope>NUCLEOTIDE SEQUENCE [LARGE SCALE GENOMIC DNA]</scope>
    <source>
        <strain evidence="1 2">ISO32</strain>
    </source>
</reference>
<evidence type="ECO:0008006" key="3">
    <source>
        <dbReference type="Google" id="ProtNLM"/>
    </source>
</evidence>
<evidence type="ECO:0000313" key="1">
    <source>
        <dbReference type="EMBL" id="BDY11718.1"/>
    </source>
</evidence>
<dbReference type="EMBL" id="AP027370">
    <property type="protein sequence ID" value="BDY11718.1"/>
    <property type="molecule type" value="Genomic_DNA"/>
</dbReference>
<accession>A0ABM8FHM4</accession>
<dbReference type="Proteomes" id="UP001321445">
    <property type="component" value="Chromosome"/>
</dbReference>
<keyword evidence="2" id="KW-1185">Reference proteome</keyword>
<dbReference type="Gene3D" id="2.170.130.10">
    <property type="entry name" value="TonB-dependent receptor, plug domain"/>
    <property type="match status" value="1"/>
</dbReference>
<evidence type="ECO:0000313" key="2">
    <source>
        <dbReference type="Proteomes" id="UP001321445"/>
    </source>
</evidence>
<dbReference type="InterPro" id="IPR037066">
    <property type="entry name" value="Plug_dom_sf"/>
</dbReference>
<name>A0ABM8FHM4_9BACT</name>
<organism evidence="1 2">
    <name type="scientific">Hydrogenimonas cancrithermarum</name>
    <dbReference type="NCBI Taxonomy" id="2993563"/>
    <lineage>
        <taxon>Bacteria</taxon>
        <taxon>Pseudomonadati</taxon>
        <taxon>Campylobacterota</taxon>
        <taxon>Epsilonproteobacteria</taxon>
        <taxon>Campylobacterales</taxon>
        <taxon>Hydrogenimonadaceae</taxon>
        <taxon>Hydrogenimonas</taxon>
    </lineage>
</organism>
<dbReference type="SUPFAM" id="SSF56935">
    <property type="entry name" value="Porins"/>
    <property type="match status" value="1"/>
</dbReference>
<protein>
    <recommendedName>
        <fullName evidence="3">TonB-dependent receptor</fullName>
    </recommendedName>
</protein>
<dbReference type="RefSeq" id="WP_286336934.1">
    <property type="nucleotide sequence ID" value="NZ_AP027370.1"/>
</dbReference>
<sequence length="635" mass="73182">MKFRFLTFALFAIKALLAQENIDTLLGEYAQKADLSVQTKKESAGFLIVYTRQDLERMQIRQLKELIEKVPFIRYNEDRHGYSDPFYAPYQPSATGGIRIYINDRALTTPFTGNGLKLFGHMDMGYIDHAEIYLGIPSQTFGVEGAAFVIKLYTKDPARENTSLTGAMLGSRGTQDFYGYTANVTDSLSYLAYLDYRNLKRNRIDFNGNTLSRDRETGNFYGEIKKGNHRFELQAIRNGIDNLMGKSCHIDPLDPHTDADYLYGGWYYEDDQNGLKAFLNFSDTVTDHFDNSKTVLGFTALPPGVPYLPYKSLHLKMSEQFSDAQLRKIYGVGNFSTQNGIQARYKRFTIDTIEIDGTEVRAPREYNREIILSLFSENHYLIDDENLLLGSVKIDRYLENGDIRDRTLFSGRAGYIFNSGEWVSKTFFMYADFAPTMESLYTNRYLYNQTEDPKNEATAALASKLIYNTKKDAYALLASRTVRRNTIYFSGEAITNFSERMVYDSFLFEYTHRFDALNTFYFQAWGLLTQYNNELPSKNTYGSIASITNTLDRFDVHNEVVYKYNPGQKPGWDLNMAVTYHHSRRLTFFLKANNILGKALKTDYYAVDPFNGIKTELDDVDLFDRRVWAGVEYQF</sequence>
<proteinExistence type="predicted"/>